<name>A0AAD1UN78_EUPCR</name>
<accession>A0AAD1UN78</accession>
<dbReference type="EMBL" id="CAMPGE010009323">
    <property type="protein sequence ID" value="CAI2368194.1"/>
    <property type="molecule type" value="Genomic_DNA"/>
</dbReference>
<keyword evidence="3" id="KW-1185">Reference proteome</keyword>
<dbReference type="Proteomes" id="UP001295684">
    <property type="component" value="Unassembled WGS sequence"/>
</dbReference>
<evidence type="ECO:0000313" key="3">
    <source>
        <dbReference type="Proteomes" id="UP001295684"/>
    </source>
</evidence>
<dbReference type="AlphaFoldDB" id="A0AAD1UN78"/>
<comment type="caution">
    <text evidence="2">The sequence shown here is derived from an EMBL/GenBank/DDBJ whole genome shotgun (WGS) entry which is preliminary data.</text>
</comment>
<organism evidence="2 3">
    <name type="scientific">Euplotes crassus</name>
    <dbReference type="NCBI Taxonomy" id="5936"/>
    <lineage>
        <taxon>Eukaryota</taxon>
        <taxon>Sar</taxon>
        <taxon>Alveolata</taxon>
        <taxon>Ciliophora</taxon>
        <taxon>Intramacronucleata</taxon>
        <taxon>Spirotrichea</taxon>
        <taxon>Hypotrichia</taxon>
        <taxon>Euplotida</taxon>
        <taxon>Euplotidae</taxon>
        <taxon>Moneuplotes</taxon>
    </lineage>
</organism>
<feature type="coiled-coil region" evidence="1">
    <location>
        <begin position="244"/>
        <end position="271"/>
    </location>
</feature>
<proteinExistence type="predicted"/>
<gene>
    <name evidence="2" type="ORF">ECRASSUSDP1_LOCUS9485</name>
</gene>
<protein>
    <submittedName>
        <fullName evidence="2">Uncharacterized protein</fullName>
    </submittedName>
</protein>
<evidence type="ECO:0000256" key="1">
    <source>
        <dbReference type="SAM" id="Coils"/>
    </source>
</evidence>
<feature type="coiled-coil region" evidence="1">
    <location>
        <begin position="133"/>
        <end position="167"/>
    </location>
</feature>
<keyword evidence="1" id="KW-0175">Coiled coil</keyword>
<evidence type="ECO:0000313" key="2">
    <source>
        <dbReference type="EMBL" id="CAI2368194.1"/>
    </source>
</evidence>
<reference evidence="2" key="1">
    <citation type="submission" date="2023-07" db="EMBL/GenBank/DDBJ databases">
        <authorList>
            <consortium name="AG Swart"/>
            <person name="Singh M."/>
            <person name="Singh A."/>
            <person name="Seah K."/>
            <person name="Emmerich C."/>
        </authorList>
    </citation>
    <scope>NUCLEOTIDE SEQUENCE</scope>
    <source>
        <strain evidence="2">DP1</strain>
    </source>
</reference>
<sequence>MPVKFEKLHNAKQLIKAHLENPHWDNTKDQAKSQEEESCIKDPIKMTKTSSNFAPKRQIRKRRNMHISKLQKSNTLQNFYTHEPESGWVTKKRNPRELHERVKEKYLKTKKFRIRGGHLSKQEREIYLSTIKSSALKKEYDSLHERINTIEERNQDTEHKYRQLNSDLKEVREFVKIKNDMIEMNEKLYLNKRECKNLDQDWDIAYHILKLKDDKYKNYLKRKRAKEKKEMQDKIPKIPDKAKILEEERKKKQYQQEMNILLERHKQELLQESRNRKQRTLKTTKDVAPLIEISEIDYLEGVKEEMKLKNKANTMVETKFTLDSLKFQRKEEDRLAQEYLLKKKALEYIKSNRSEIFTSASRRTMIYKPPEVKNPQPLLISNKSYSAFDEENQLSTKEPPVRDFIRLNKHLLPNTLKSIDELYPPPSSQNLNVLSEKHGFTREEILKFYVLYKTLCKLTVTFTKDTEVRGVCFEIFINGISELSLENKDLIKRIFDKANVNKKLRPKNDFNTPW</sequence>